<evidence type="ECO:0000256" key="2">
    <source>
        <dbReference type="SAM" id="MobiDB-lite"/>
    </source>
</evidence>
<dbReference type="eggNOG" id="KOG0017">
    <property type="taxonomic scope" value="Eukaryota"/>
</dbReference>
<evidence type="ECO:0000313" key="4">
    <source>
        <dbReference type="Proteomes" id="UP000189701"/>
    </source>
</evidence>
<proteinExistence type="predicted"/>
<gene>
    <name evidence="5" type="primary">LOC104232712</name>
</gene>
<dbReference type="InterPro" id="IPR001878">
    <property type="entry name" value="Znf_CCHC"/>
</dbReference>
<evidence type="ECO:0000259" key="3">
    <source>
        <dbReference type="PROSITE" id="PS50158"/>
    </source>
</evidence>
<accession>A0A1U7X0A6</accession>
<keyword evidence="1" id="KW-0479">Metal-binding</keyword>
<organism evidence="4 5">
    <name type="scientific">Nicotiana sylvestris</name>
    <name type="common">Wood tobacco</name>
    <name type="synonym">South American tobacco</name>
    <dbReference type="NCBI Taxonomy" id="4096"/>
    <lineage>
        <taxon>Eukaryota</taxon>
        <taxon>Viridiplantae</taxon>
        <taxon>Streptophyta</taxon>
        <taxon>Embryophyta</taxon>
        <taxon>Tracheophyta</taxon>
        <taxon>Spermatophyta</taxon>
        <taxon>Magnoliopsida</taxon>
        <taxon>eudicotyledons</taxon>
        <taxon>Gunneridae</taxon>
        <taxon>Pentapetalae</taxon>
        <taxon>asterids</taxon>
        <taxon>lamiids</taxon>
        <taxon>Solanales</taxon>
        <taxon>Solanaceae</taxon>
        <taxon>Nicotianoideae</taxon>
        <taxon>Nicotianeae</taxon>
        <taxon>Nicotiana</taxon>
    </lineage>
</organism>
<dbReference type="AlphaFoldDB" id="A0A1U7X0A6"/>
<keyword evidence="1" id="KW-0863">Zinc-finger</keyword>
<protein>
    <submittedName>
        <fullName evidence="5">Uncharacterized protein LOC104232712</fullName>
    </submittedName>
</protein>
<dbReference type="Gene3D" id="4.10.60.10">
    <property type="entry name" value="Zinc finger, CCHC-type"/>
    <property type="match status" value="1"/>
</dbReference>
<dbReference type="RefSeq" id="XP_009784273.1">
    <property type="nucleotide sequence ID" value="XM_009785971.1"/>
</dbReference>
<dbReference type="Pfam" id="PF00098">
    <property type="entry name" value="zf-CCHC"/>
    <property type="match status" value="1"/>
</dbReference>
<dbReference type="GO" id="GO:0003676">
    <property type="term" value="F:nucleic acid binding"/>
    <property type="evidence" value="ECO:0007669"/>
    <property type="project" value="InterPro"/>
</dbReference>
<reference evidence="4" key="1">
    <citation type="journal article" date="2013" name="Genome Biol.">
        <title>Reference genomes and transcriptomes of Nicotiana sylvestris and Nicotiana tomentosiformis.</title>
        <authorList>
            <person name="Sierro N."/>
            <person name="Battey J.N."/>
            <person name="Ouadi S."/>
            <person name="Bovet L."/>
            <person name="Goepfert S."/>
            <person name="Bakaher N."/>
            <person name="Peitsch M.C."/>
            <person name="Ivanov N.V."/>
        </authorList>
    </citation>
    <scope>NUCLEOTIDE SEQUENCE [LARGE SCALE GENOMIC DNA]</scope>
</reference>
<feature type="region of interest" description="Disordered" evidence="2">
    <location>
        <begin position="1"/>
        <end position="20"/>
    </location>
</feature>
<dbReference type="OrthoDB" id="1306007at2759"/>
<feature type="compositionally biased region" description="Basic and acidic residues" evidence="2">
    <location>
        <begin position="56"/>
        <end position="66"/>
    </location>
</feature>
<reference evidence="5" key="2">
    <citation type="submission" date="2025-08" db="UniProtKB">
        <authorList>
            <consortium name="RefSeq"/>
        </authorList>
    </citation>
    <scope>IDENTIFICATION</scope>
    <source>
        <tissue evidence="5">Leaf</tissue>
    </source>
</reference>
<feature type="region of interest" description="Disordered" evidence="2">
    <location>
        <begin position="44"/>
        <end position="66"/>
    </location>
</feature>
<evidence type="ECO:0000256" key="1">
    <source>
        <dbReference type="PROSITE-ProRule" id="PRU00047"/>
    </source>
</evidence>
<dbReference type="Proteomes" id="UP000189701">
    <property type="component" value="Unplaced"/>
</dbReference>
<sequence>MVRRNGGILKRGNSSKPKNYDLCHKCGKPGHFIKDCPLLKQEHSKYNPKKAAKRNSVPDKDFKRKGSADNVVKQALAAWGDSSSEFEDETDVGDSSMMAVERSCLISWRTRKQNSVALSTAQAEYVAAASCCAQLLWIKQQLEDFGISSPKL</sequence>
<keyword evidence="1" id="KW-0862">Zinc</keyword>
<dbReference type="SUPFAM" id="SSF57756">
    <property type="entry name" value="Retrovirus zinc finger-like domains"/>
    <property type="match status" value="1"/>
</dbReference>
<dbReference type="GO" id="GO:0008270">
    <property type="term" value="F:zinc ion binding"/>
    <property type="evidence" value="ECO:0007669"/>
    <property type="project" value="UniProtKB-KW"/>
</dbReference>
<keyword evidence="4" id="KW-1185">Reference proteome</keyword>
<feature type="domain" description="CCHC-type" evidence="3">
    <location>
        <begin position="23"/>
        <end position="37"/>
    </location>
</feature>
<evidence type="ECO:0000313" key="5">
    <source>
        <dbReference type="RefSeq" id="XP_009784273.1"/>
    </source>
</evidence>
<dbReference type="InterPro" id="IPR036875">
    <property type="entry name" value="Znf_CCHC_sf"/>
</dbReference>
<dbReference type="CDD" id="cd09272">
    <property type="entry name" value="RNase_HI_RT_Ty1"/>
    <property type="match status" value="1"/>
</dbReference>
<name>A0A1U7X0A6_NICSY</name>
<dbReference type="SMART" id="SM00343">
    <property type="entry name" value="ZnF_C2HC"/>
    <property type="match status" value="1"/>
</dbReference>
<dbReference type="PROSITE" id="PS50158">
    <property type="entry name" value="ZF_CCHC"/>
    <property type="match status" value="1"/>
</dbReference>